<dbReference type="GO" id="GO:0005730">
    <property type="term" value="C:nucleolus"/>
    <property type="evidence" value="ECO:0007669"/>
    <property type="project" value="TreeGrafter"/>
</dbReference>
<proteinExistence type="predicted"/>
<dbReference type="GO" id="GO:0008650">
    <property type="term" value="F:rRNA (uridine-2'-O-)-methyltransferase activity"/>
    <property type="evidence" value="ECO:0007669"/>
    <property type="project" value="TreeGrafter"/>
</dbReference>
<evidence type="ECO:0000313" key="6">
    <source>
        <dbReference type="EMBL" id="EXX79164.1"/>
    </source>
</evidence>
<dbReference type="Gene3D" id="3.40.50.150">
    <property type="entry name" value="Vaccinia Virus protein VP39"/>
    <property type="match status" value="1"/>
</dbReference>
<organism evidence="6 7">
    <name type="scientific">Rhizophagus irregularis (strain DAOM 197198w)</name>
    <name type="common">Glomus intraradices</name>
    <dbReference type="NCBI Taxonomy" id="1432141"/>
    <lineage>
        <taxon>Eukaryota</taxon>
        <taxon>Fungi</taxon>
        <taxon>Fungi incertae sedis</taxon>
        <taxon>Mucoromycota</taxon>
        <taxon>Glomeromycotina</taxon>
        <taxon>Glomeromycetes</taxon>
        <taxon>Glomerales</taxon>
        <taxon>Glomeraceae</taxon>
        <taxon>Rhizophagus</taxon>
    </lineage>
</organism>
<dbReference type="InterPro" id="IPR029063">
    <property type="entry name" value="SAM-dependent_MTases_sf"/>
</dbReference>
<dbReference type="PANTHER" id="PTHR10920">
    <property type="entry name" value="RIBOSOMAL RNA METHYLTRANSFERASE"/>
    <property type="match status" value="1"/>
</dbReference>
<sequence>MAELEKKTGKGRLDKYYHLAKEQGYRARSAFKLIQLNKKYNFLEKSRCLIDLCAAPGGWLQVASKYMPVSSLIIGVDLAPIKPIPKIITFQEDITTDKCRATLRNELKTWKADV</sequence>
<evidence type="ECO:0000256" key="2">
    <source>
        <dbReference type="ARBA" id="ARBA00022603"/>
    </source>
</evidence>
<keyword evidence="3" id="KW-0808">Transferase</keyword>
<evidence type="ECO:0000256" key="1">
    <source>
        <dbReference type="ARBA" id="ARBA00022552"/>
    </source>
</evidence>
<reference evidence="6 7" key="1">
    <citation type="submission" date="2014-02" db="EMBL/GenBank/DDBJ databases">
        <title>Single nucleus genome sequencing reveals high similarity among nuclei of an endomycorrhizal fungus.</title>
        <authorList>
            <person name="Lin K."/>
            <person name="Geurts R."/>
            <person name="Zhang Z."/>
            <person name="Limpens E."/>
            <person name="Saunders D.G."/>
            <person name="Mu D."/>
            <person name="Pang E."/>
            <person name="Cao H."/>
            <person name="Cha H."/>
            <person name="Lin T."/>
            <person name="Zhou Q."/>
            <person name="Shang Y."/>
            <person name="Li Y."/>
            <person name="Ivanov S."/>
            <person name="Sharma T."/>
            <person name="Velzen R.V."/>
            <person name="Ruijter N.D."/>
            <person name="Aanen D.K."/>
            <person name="Win J."/>
            <person name="Kamoun S."/>
            <person name="Bisseling T."/>
            <person name="Huang S."/>
        </authorList>
    </citation>
    <scope>NUCLEOTIDE SEQUENCE [LARGE SCALE GENOMIC DNA]</scope>
    <source>
        <strain evidence="7">DAOM197198w</strain>
    </source>
</reference>
<dbReference type="STRING" id="1432141.A0A015LHM9"/>
<dbReference type="Proteomes" id="UP000022910">
    <property type="component" value="Unassembled WGS sequence"/>
</dbReference>
<dbReference type="HOGENOM" id="CLU_009422_5_3_1"/>
<evidence type="ECO:0000256" key="4">
    <source>
        <dbReference type="ARBA" id="ARBA00022691"/>
    </source>
</evidence>
<dbReference type="SUPFAM" id="SSF53335">
    <property type="entry name" value="S-adenosyl-L-methionine-dependent methyltransferases"/>
    <property type="match status" value="1"/>
</dbReference>
<protein>
    <submittedName>
        <fullName evidence="6">Spb1p</fullName>
    </submittedName>
</protein>
<accession>A0A015LHM9</accession>
<dbReference type="GO" id="GO:0000463">
    <property type="term" value="P:maturation of LSU-rRNA from tricistronic rRNA transcript (SSU-rRNA, 5.8S rRNA, LSU-rRNA)"/>
    <property type="evidence" value="ECO:0007669"/>
    <property type="project" value="TreeGrafter"/>
</dbReference>
<dbReference type="AlphaFoldDB" id="A0A015LHM9"/>
<evidence type="ECO:0000259" key="5">
    <source>
        <dbReference type="Pfam" id="PF01728"/>
    </source>
</evidence>
<gene>
    <name evidence="6" type="ORF">RirG_008290</name>
</gene>
<keyword evidence="1" id="KW-0698">rRNA processing</keyword>
<evidence type="ECO:0000313" key="7">
    <source>
        <dbReference type="Proteomes" id="UP000022910"/>
    </source>
</evidence>
<dbReference type="GO" id="GO:0016435">
    <property type="term" value="F:rRNA (guanine) methyltransferase activity"/>
    <property type="evidence" value="ECO:0007669"/>
    <property type="project" value="TreeGrafter"/>
</dbReference>
<evidence type="ECO:0000256" key="3">
    <source>
        <dbReference type="ARBA" id="ARBA00022679"/>
    </source>
</evidence>
<comment type="caution">
    <text evidence="6">The sequence shown here is derived from an EMBL/GenBank/DDBJ whole genome shotgun (WGS) entry which is preliminary data.</text>
</comment>
<dbReference type="InterPro" id="IPR002877">
    <property type="entry name" value="RNA_MeTrfase_FtsJ_dom"/>
</dbReference>
<dbReference type="EMBL" id="JEMT01005162">
    <property type="protein sequence ID" value="EXX79164.1"/>
    <property type="molecule type" value="Genomic_DNA"/>
</dbReference>
<dbReference type="InterPro" id="IPR050082">
    <property type="entry name" value="RNA_methyltr_RlmE"/>
</dbReference>
<keyword evidence="4" id="KW-0949">S-adenosyl-L-methionine</keyword>
<dbReference type="OrthoDB" id="1287559at2759"/>
<keyword evidence="7" id="KW-1185">Reference proteome</keyword>
<feature type="domain" description="Ribosomal RNA methyltransferase FtsJ" evidence="5">
    <location>
        <begin position="25"/>
        <end position="114"/>
    </location>
</feature>
<name>A0A015LHM9_RHIIW</name>
<dbReference type="Pfam" id="PF01728">
    <property type="entry name" value="FtsJ"/>
    <property type="match status" value="1"/>
</dbReference>
<dbReference type="GO" id="GO:0030687">
    <property type="term" value="C:preribosome, large subunit precursor"/>
    <property type="evidence" value="ECO:0007669"/>
    <property type="project" value="TreeGrafter"/>
</dbReference>
<keyword evidence="2" id="KW-0489">Methyltransferase</keyword>
<dbReference type="GO" id="GO:0000466">
    <property type="term" value="P:maturation of 5.8S rRNA from tricistronic rRNA transcript (SSU-rRNA, 5.8S rRNA, LSU-rRNA)"/>
    <property type="evidence" value="ECO:0007669"/>
    <property type="project" value="TreeGrafter"/>
</dbReference>
<dbReference type="PANTHER" id="PTHR10920:SF13">
    <property type="entry name" value="PRE-RRNA 2'-O-RIBOSE RNA METHYLTRANSFERASE FTSJ3"/>
    <property type="match status" value="1"/>
</dbReference>